<comment type="caution">
    <text evidence="3">The sequence shown here is derived from an EMBL/GenBank/DDBJ whole genome shotgun (WGS) entry which is preliminary data.</text>
</comment>
<proteinExistence type="predicted"/>
<sequence length="280" mass="31800">MKKTLVRTALFSLTLAYALGTAATAQSKSNENDNKKTNIRIEVIGKADGKTQVVERSYRVDAMTENEQKEFIDKALDSLAVDGMSQKRISITVDDNENRMRRRDGDLRIRGWGNNSDEPMILSWRDNNGNRRPSEFHFDTRELEGSVRRMQKDLEPKLRELRANVEPNIRIMERKMEGMSDRFGDVWGNSFSNSSTVRSLNAYANNPDNGMLNLRFSVPDQGDVRITVTDTDGKEVGRKTIKDFSGEFVGQIELKKNTKGTLFVTVVQNEDGTVRKVVIK</sequence>
<organism evidence="3 4">
    <name type="scientific">Persicitalea jodogahamensis</name>
    <dbReference type="NCBI Taxonomy" id="402147"/>
    <lineage>
        <taxon>Bacteria</taxon>
        <taxon>Pseudomonadati</taxon>
        <taxon>Bacteroidota</taxon>
        <taxon>Cytophagia</taxon>
        <taxon>Cytophagales</taxon>
        <taxon>Spirosomataceae</taxon>
        <taxon>Persicitalea</taxon>
    </lineage>
</organism>
<name>A0A8J3D8Y5_9BACT</name>
<evidence type="ECO:0000256" key="1">
    <source>
        <dbReference type="SAM" id="SignalP"/>
    </source>
</evidence>
<gene>
    <name evidence="3" type="ORF">GCM10007390_24600</name>
</gene>
<evidence type="ECO:0000313" key="4">
    <source>
        <dbReference type="Proteomes" id="UP000598271"/>
    </source>
</evidence>
<keyword evidence="4" id="KW-1185">Reference proteome</keyword>
<evidence type="ECO:0000259" key="2">
    <source>
        <dbReference type="Pfam" id="PF18962"/>
    </source>
</evidence>
<accession>A0A8J3D8Y5</accession>
<dbReference type="AlphaFoldDB" id="A0A8J3D8Y5"/>
<dbReference type="Proteomes" id="UP000598271">
    <property type="component" value="Unassembled WGS sequence"/>
</dbReference>
<dbReference type="NCBIfam" id="TIGR04183">
    <property type="entry name" value="Por_Secre_tail"/>
    <property type="match status" value="1"/>
</dbReference>
<feature type="signal peptide" evidence="1">
    <location>
        <begin position="1"/>
        <end position="18"/>
    </location>
</feature>
<protein>
    <recommendedName>
        <fullName evidence="2">Secretion system C-terminal sorting domain-containing protein</fullName>
    </recommendedName>
</protein>
<feature type="domain" description="Secretion system C-terminal sorting" evidence="2">
    <location>
        <begin position="206"/>
        <end position="279"/>
    </location>
</feature>
<dbReference type="Pfam" id="PF18962">
    <property type="entry name" value="Por_Secre_tail"/>
    <property type="match status" value="1"/>
</dbReference>
<feature type="chain" id="PRO_5035152046" description="Secretion system C-terminal sorting domain-containing protein" evidence="1">
    <location>
        <begin position="19"/>
        <end position="280"/>
    </location>
</feature>
<evidence type="ECO:0000313" key="3">
    <source>
        <dbReference type="EMBL" id="GHB70058.1"/>
    </source>
</evidence>
<dbReference type="RefSeq" id="WP_189564729.1">
    <property type="nucleotide sequence ID" value="NZ_BMXF01000002.1"/>
</dbReference>
<dbReference type="EMBL" id="BMXF01000002">
    <property type="protein sequence ID" value="GHB70058.1"/>
    <property type="molecule type" value="Genomic_DNA"/>
</dbReference>
<dbReference type="InterPro" id="IPR026444">
    <property type="entry name" value="Secre_tail"/>
</dbReference>
<keyword evidence="1" id="KW-0732">Signal</keyword>
<reference evidence="3 4" key="1">
    <citation type="journal article" date="2014" name="Int. J. Syst. Evol. Microbiol.">
        <title>Complete genome sequence of Corynebacterium casei LMG S-19264T (=DSM 44701T), isolated from a smear-ripened cheese.</title>
        <authorList>
            <consortium name="US DOE Joint Genome Institute (JGI-PGF)"/>
            <person name="Walter F."/>
            <person name="Albersmeier A."/>
            <person name="Kalinowski J."/>
            <person name="Ruckert C."/>
        </authorList>
    </citation>
    <scope>NUCLEOTIDE SEQUENCE [LARGE SCALE GENOMIC DNA]</scope>
    <source>
        <strain evidence="3 4">KCTC 12866</strain>
    </source>
</reference>